<proteinExistence type="predicted"/>
<keyword evidence="1" id="KW-1133">Transmembrane helix</keyword>
<feature type="transmembrane region" description="Helical" evidence="1">
    <location>
        <begin position="161"/>
        <end position="186"/>
    </location>
</feature>
<feature type="transmembrane region" description="Helical" evidence="1">
    <location>
        <begin position="132"/>
        <end position="149"/>
    </location>
</feature>
<feature type="transmembrane region" description="Helical" evidence="1">
    <location>
        <begin position="263"/>
        <end position="288"/>
    </location>
</feature>
<keyword evidence="4" id="KW-1185">Reference proteome</keyword>
<evidence type="ECO:0000313" key="4">
    <source>
        <dbReference type="Proteomes" id="UP000309676"/>
    </source>
</evidence>
<keyword evidence="1" id="KW-0812">Transmembrane</keyword>
<accession>A0A5R9G8H9</accession>
<keyword evidence="2" id="KW-0732">Signal</keyword>
<feature type="transmembrane region" description="Helical" evidence="1">
    <location>
        <begin position="76"/>
        <end position="99"/>
    </location>
</feature>
<keyword evidence="1" id="KW-0472">Membrane</keyword>
<feature type="chain" id="PRO_5039729709" evidence="2">
    <location>
        <begin position="28"/>
        <end position="500"/>
    </location>
</feature>
<sequence length="500" mass="53481">MTTLRERPFLSAAAFAALLCALRLAYASPYAASWDAVDFALALDRFDLLAMQPHFPGYPFFVFAGMALRPWFGGDAVAALAGVGALAYASAVWPMYALARAALPAWPAAAAAALLQASAYAGLAAALPMSEAAAVGALWWFGYAALAAFRSPRFAVRLLPAAAFGALMGIRLSYVAFGLLLLPLFVREWRSSRLRACGFLLAVAAAQLAWIAALVASEGSLGGFWTLGVEFARGHFAEWGGAATAETSPPLPSRFATLVFRNWLWIGVCGGSVWSAAALVPVAVAALASVAGRRGRVRVSSSDAAALRWLAAACAAYFLWALFAQNIDKPRHILPLVGPALWLLALGLHRACRGRRAVFAAAMAAALAGQLFAGLRLLDAAHTETPAVVQLHGYASERLEAPFQLLTWEETRVLGYLGAAYPHKRAYTFALAEEERRARPDRRTYVTGKVVEGFAAQGVDVASRFVSVATFASNAIVDPVYHEITLYEWKEEEEALRPTD</sequence>
<feature type="transmembrane region" description="Helical" evidence="1">
    <location>
        <begin position="198"/>
        <end position="217"/>
    </location>
</feature>
<dbReference type="EMBL" id="VCIW01000009">
    <property type="protein sequence ID" value="TLS51379.1"/>
    <property type="molecule type" value="Genomic_DNA"/>
</dbReference>
<comment type="caution">
    <text evidence="3">The sequence shown here is derived from an EMBL/GenBank/DDBJ whole genome shotgun (WGS) entry which is preliminary data.</text>
</comment>
<dbReference type="Proteomes" id="UP000309676">
    <property type="component" value="Unassembled WGS sequence"/>
</dbReference>
<feature type="signal peptide" evidence="2">
    <location>
        <begin position="1"/>
        <end position="27"/>
    </location>
</feature>
<feature type="transmembrane region" description="Helical" evidence="1">
    <location>
        <begin position="105"/>
        <end position="125"/>
    </location>
</feature>
<reference evidence="3 4" key="1">
    <citation type="submission" date="2019-05" db="EMBL/GenBank/DDBJ databases">
        <authorList>
            <person name="Narsing Rao M.P."/>
            <person name="Li W.J."/>
        </authorList>
    </citation>
    <scope>NUCLEOTIDE SEQUENCE [LARGE SCALE GENOMIC DNA]</scope>
    <source>
        <strain evidence="3 4">SYSU_K30003</strain>
    </source>
</reference>
<dbReference type="RefSeq" id="WP_138194991.1">
    <property type="nucleotide sequence ID" value="NZ_VCIW01000009.1"/>
</dbReference>
<gene>
    <name evidence="3" type="ORF">FE782_14800</name>
</gene>
<dbReference type="AlphaFoldDB" id="A0A5R9G8H9"/>
<name>A0A5R9G8H9_9BACL</name>
<evidence type="ECO:0000313" key="3">
    <source>
        <dbReference type="EMBL" id="TLS51379.1"/>
    </source>
</evidence>
<feature type="transmembrane region" description="Helical" evidence="1">
    <location>
        <begin position="358"/>
        <end position="378"/>
    </location>
</feature>
<organism evidence="3 4">
    <name type="scientific">Paenibacillus antri</name>
    <dbReference type="NCBI Taxonomy" id="2582848"/>
    <lineage>
        <taxon>Bacteria</taxon>
        <taxon>Bacillati</taxon>
        <taxon>Bacillota</taxon>
        <taxon>Bacilli</taxon>
        <taxon>Bacillales</taxon>
        <taxon>Paenibacillaceae</taxon>
        <taxon>Paenibacillus</taxon>
    </lineage>
</organism>
<feature type="transmembrane region" description="Helical" evidence="1">
    <location>
        <begin position="51"/>
        <end position="69"/>
    </location>
</feature>
<evidence type="ECO:0000256" key="1">
    <source>
        <dbReference type="SAM" id="Phobius"/>
    </source>
</evidence>
<dbReference type="OrthoDB" id="244199at2"/>
<protein>
    <submittedName>
        <fullName evidence="3">Nucleoporin-interacting protein</fullName>
    </submittedName>
</protein>
<feature type="transmembrane region" description="Helical" evidence="1">
    <location>
        <begin position="309"/>
        <end position="327"/>
    </location>
</feature>
<feature type="transmembrane region" description="Helical" evidence="1">
    <location>
        <begin position="333"/>
        <end position="351"/>
    </location>
</feature>
<evidence type="ECO:0000256" key="2">
    <source>
        <dbReference type="SAM" id="SignalP"/>
    </source>
</evidence>